<evidence type="ECO:0000313" key="1">
    <source>
        <dbReference type="EMBL" id="KAF9599251.1"/>
    </source>
</evidence>
<organism evidence="1 2">
    <name type="scientific">Coptis chinensis</name>
    <dbReference type="NCBI Taxonomy" id="261450"/>
    <lineage>
        <taxon>Eukaryota</taxon>
        <taxon>Viridiplantae</taxon>
        <taxon>Streptophyta</taxon>
        <taxon>Embryophyta</taxon>
        <taxon>Tracheophyta</taxon>
        <taxon>Spermatophyta</taxon>
        <taxon>Magnoliopsida</taxon>
        <taxon>Ranunculales</taxon>
        <taxon>Ranunculaceae</taxon>
        <taxon>Coptidoideae</taxon>
        <taxon>Coptis</taxon>
    </lineage>
</organism>
<dbReference type="PANTHER" id="PTHR33790:SF1">
    <property type="entry name" value="PROTEIN EARLY RESPONSIVE TO DEHYDRATION 15"/>
    <property type="match status" value="1"/>
</dbReference>
<proteinExistence type="predicted"/>
<dbReference type="AlphaFoldDB" id="A0A835HGF0"/>
<dbReference type="InterPro" id="IPR040414">
    <property type="entry name" value="CID1/CID2"/>
</dbReference>
<gene>
    <name evidence="1" type="ORF">IFM89_036549</name>
</gene>
<dbReference type="Proteomes" id="UP000631114">
    <property type="component" value="Unassembled WGS sequence"/>
</dbReference>
<dbReference type="OrthoDB" id="1918588at2759"/>
<name>A0A835HGF0_9MAGN</name>
<dbReference type="EMBL" id="JADFTS010000007">
    <property type="protein sequence ID" value="KAF9599251.1"/>
    <property type="molecule type" value="Genomic_DNA"/>
</dbReference>
<evidence type="ECO:0008006" key="3">
    <source>
        <dbReference type="Google" id="ProtNLM"/>
    </source>
</evidence>
<keyword evidence="2" id="KW-1185">Reference proteome</keyword>
<comment type="caution">
    <text evidence="1">The sequence shown here is derived from an EMBL/GenBank/DDBJ whole genome shotgun (WGS) entry which is preliminary data.</text>
</comment>
<sequence>MEVISRPNSSSLNPNAPMFIPGAYREVVDFSDQWWELVNSSAWFRDYWLQECFQDPEYDLDFSQNDEPVLPEIESVFDGYTNKHDEEEKDYFTELVSLGSMKYRRSRGGVAENPKYFEKVPKFVNVKVNPRPIQQPR</sequence>
<protein>
    <recommendedName>
        <fullName evidence="3">Ataxin-2 C-terminal domain-containing protein</fullName>
    </recommendedName>
</protein>
<reference evidence="1 2" key="1">
    <citation type="submission" date="2020-10" db="EMBL/GenBank/DDBJ databases">
        <title>The Coptis chinensis genome and diversification of protoberbering-type alkaloids.</title>
        <authorList>
            <person name="Wang B."/>
            <person name="Shu S."/>
            <person name="Song C."/>
            <person name="Liu Y."/>
        </authorList>
    </citation>
    <scope>NUCLEOTIDE SEQUENCE [LARGE SCALE GENOMIC DNA]</scope>
    <source>
        <strain evidence="1">HL-2020</strain>
        <tissue evidence="1">Leaf</tissue>
    </source>
</reference>
<evidence type="ECO:0000313" key="2">
    <source>
        <dbReference type="Proteomes" id="UP000631114"/>
    </source>
</evidence>
<accession>A0A835HGF0</accession>
<dbReference type="PANTHER" id="PTHR33790">
    <property type="entry name" value="OS05G0344200 PROTEIN"/>
    <property type="match status" value="1"/>
</dbReference>